<evidence type="ECO:0008006" key="3">
    <source>
        <dbReference type="Google" id="ProtNLM"/>
    </source>
</evidence>
<evidence type="ECO:0000313" key="2">
    <source>
        <dbReference type="Proteomes" id="UP000297245"/>
    </source>
</evidence>
<dbReference type="EMBL" id="ML180649">
    <property type="protein sequence ID" value="THU76923.1"/>
    <property type="molecule type" value="Genomic_DNA"/>
</dbReference>
<dbReference type="OrthoDB" id="430315at2759"/>
<dbReference type="SUPFAM" id="SSF49870">
    <property type="entry name" value="Osmotin, thaumatin-like protein"/>
    <property type="match status" value="1"/>
</dbReference>
<sequence>PETCPPSGVQHYYDFFKKECPDAYIYGYDESSKAVLWTCDSSKHADYTLTFCPS</sequence>
<gene>
    <name evidence="1" type="ORF">K435DRAFT_703677</name>
</gene>
<keyword evidence="2" id="KW-1185">Reference proteome</keyword>
<dbReference type="Proteomes" id="UP000297245">
    <property type="component" value="Unassembled WGS sequence"/>
</dbReference>
<dbReference type="Pfam" id="PF00314">
    <property type="entry name" value="Thaumatin"/>
    <property type="match status" value="1"/>
</dbReference>
<dbReference type="Gene3D" id="2.60.110.10">
    <property type="entry name" value="Thaumatin"/>
    <property type="match status" value="1"/>
</dbReference>
<feature type="non-terminal residue" evidence="1">
    <location>
        <position position="1"/>
    </location>
</feature>
<protein>
    <recommendedName>
        <fullName evidence="3">Osmotin, thaumatin-like protein</fullName>
    </recommendedName>
</protein>
<evidence type="ECO:0000313" key="1">
    <source>
        <dbReference type="EMBL" id="THU76923.1"/>
    </source>
</evidence>
<reference evidence="1 2" key="1">
    <citation type="journal article" date="2019" name="Nat. Ecol. Evol.">
        <title>Megaphylogeny resolves global patterns of mushroom evolution.</title>
        <authorList>
            <person name="Varga T."/>
            <person name="Krizsan K."/>
            <person name="Foldi C."/>
            <person name="Dima B."/>
            <person name="Sanchez-Garcia M."/>
            <person name="Sanchez-Ramirez S."/>
            <person name="Szollosi G.J."/>
            <person name="Szarkandi J.G."/>
            <person name="Papp V."/>
            <person name="Albert L."/>
            <person name="Andreopoulos W."/>
            <person name="Angelini C."/>
            <person name="Antonin V."/>
            <person name="Barry K.W."/>
            <person name="Bougher N.L."/>
            <person name="Buchanan P."/>
            <person name="Buyck B."/>
            <person name="Bense V."/>
            <person name="Catcheside P."/>
            <person name="Chovatia M."/>
            <person name="Cooper J."/>
            <person name="Damon W."/>
            <person name="Desjardin D."/>
            <person name="Finy P."/>
            <person name="Geml J."/>
            <person name="Haridas S."/>
            <person name="Hughes K."/>
            <person name="Justo A."/>
            <person name="Karasinski D."/>
            <person name="Kautmanova I."/>
            <person name="Kiss B."/>
            <person name="Kocsube S."/>
            <person name="Kotiranta H."/>
            <person name="LaButti K.M."/>
            <person name="Lechner B.E."/>
            <person name="Liimatainen K."/>
            <person name="Lipzen A."/>
            <person name="Lukacs Z."/>
            <person name="Mihaltcheva S."/>
            <person name="Morgado L.N."/>
            <person name="Niskanen T."/>
            <person name="Noordeloos M.E."/>
            <person name="Ohm R.A."/>
            <person name="Ortiz-Santana B."/>
            <person name="Ovrebo C."/>
            <person name="Racz N."/>
            <person name="Riley R."/>
            <person name="Savchenko A."/>
            <person name="Shiryaev A."/>
            <person name="Soop K."/>
            <person name="Spirin V."/>
            <person name="Szebenyi C."/>
            <person name="Tomsovsky M."/>
            <person name="Tulloss R.E."/>
            <person name="Uehling J."/>
            <person name="Grigoriev I.V."/>
            <person name="Vagvolgyi C."/>
            <person name="Papp T."/>
            <person name="Martin F.M."/>
            <person name="Miettinen O."/>
            <person name="Hibbett D.S."/>
            <person name="Nagy L.G."/>
        </authorList>
    </citation>
    <scope>NUCLEOTIDE SEQUENCE [LARGE SCALE GENOMIC DNA]</scope>
    <source>
        <strain evidence="1 2">CBS 962.96</strain>
    </source>
</reference>
<name>A0A4S8KN11_DENBC</name>
<accession>A0A4S8KN11</accession>
<dbReference type="AlphaFoldDB" id="A0A4S8KN11"/>
<proteinExistence type="predicted"/>
<dbReference type="InterPro" id="IPR001938">
    <property type="entry name" value="Thaumatin"/>
</dbReference>
<organism evidence="1 2">
    <name type="scientific">Dendrothele bispora (strain CBS 962.96)</name>
    <dbReference type="NCBI Taxonomy" id="1314807"/>
    <lineage>
        <taxon>Eukaryota</taxon>
        <taxon>Fungi</taxon>
        <taxon>Dikarya</taxon>
        <taxon>Basidiomycota</taxon>
        <taxon>Agaricomycotina</taxon>
        <taxon>Agaricomycetes</taxon>
        <taxon>Agaricomycetidae</taxon>
        <taxon>Agaricales</taxon>
        <taxon>Agaricales incertae sedis</taxon>
        <taxon>Dendrothele</taxon>
    </lineage>
</organism>
<dbReference type="InterPro" id="IPR037176">
    <property type="entry name" value="Osmotin/thaumatin-like_sf"/>
</dbReference>